<keyword evidence="3" id="KW-1185">Reference proteome</keyword>
<proteinExistence type="predicted"/>
<dbReference type="AlphaFoldDB" id="U4L583"/>
<dbReference type="eggNOG" id="ENOG502R9Q2">
    <property type="taxonomic scope" value="Eukaryota"/>
</dbReference>
<dbReference type="OMA" id="TWKQTVT"/>
<feature type="signal peptide" evidence="1">
    <location>
        <begin position="1"/>
        <end position="16"/>
    </location>
</feature>
<accession>U4L583</accession>
<gene>
    <name evidence="2" type="ORF">PCON_04792</name>
</gene>
<reference evidence="2 3" key="1">
    <citation type="journal article" date="2013" name="PLoS Genet.">
        <title>The genome and development-dependent transcriptomes of Pyronema confluens: a window into fungal evolution.</title>
        <authorList>
            <person name="Traeger S."/>
            <person name="Altegoer F."/>
            <person name="Freitag M."/>
            <person name="Gabaldon T."/>
            <person name="Kempken F."/>
            <person name="Kumar A."/>
            <person name="Marcet-Houben M."/>
            <person name="Poggeler S."/>
            <person name="Stajich J.E."/>
            <person name="Nowrousian M."/>
        </authorList>
    </citation>
    <scope>NUCLEOTIDE SEQUENCE [LARGE SCALE GENOMIC DNA]</scope>
    <source>
        <strain evidence="3">CBS 100304</strain>
        <tissue evidence="2">Vegetative mycelium</tissue>
    </source>
</reference>
<keyword evidence="1" id="KW-0732">Signal</keyword>
<dbReference type="EMBL" id="HF935238">
    <property type="protein sequence ID" value="CCX05205.1"/>
    <property type="molecule type" value="Genomic_DNA"/>
</dbReference>
<organism evidence="2 3">
    <name type="scientific">Pyronema omphalodes (strain CBS 100304)</name>
    <name type="common">Pyronema confluens</name>
    <dbReference type="NCBI Taxonomy" id="1076935"/>
    <lineage>
        <taxon>Eukaryota</taxon>
        <taxon>Fungi</taxon>
        <taxon>Dikarya</taxon>
        <taxon>Ascomycota</taxon>
        <taxon>Pezizomycotina</taxon>
        <taxon>Pezizomycetes</taxon>
        <taxon>Pezizales</taxon>
        <taxon>Pyronemataceae</taxon>
        <taxon>Pyronema</taxon>
    </lineage>
</organism>
<dbReference type="Proteomes" id="UP000018144">
    <property type="component" value="Unassembled WGS sequence"/>
</dbReference>
<evidence type="ECO:0000313" key="3">
    <source>
        <dbReference type="Proteomes" id="UP000018144"/>
    </source>
</evidence>
<evidence type="ECO:0000256" key="1">
    <source>
        <dbReference type="SAM" id="SignalP"/>
    </source>
</evidence>
<dbReference type="STRING" id="1076935.U4L583"/>
<feature type="chain" id="PRO_5004651673" evidence="1">
    <location>
        <begin position="17"/>
        <end position="230"/>
    </location>
</feature>
<sequence>MRPSTLLLALPSMALAFLSPGPLHKRDSWGGSVSLGPTKSTIINAVTTIIPGAAPPTQNGMLFLWPGMSNGTGDLVQTTLESWPDNSWCGATTGQWCIRASLFGSFGQLDGSAGVVKGTDKVKIEYNLEADGETWKQTVTNADTGAALSSFSYKSGPYMRGWGTGTECNNDCTGTVAAQQYINTVITLKEADATFGNTIAKASGATYSGLASSSGGKVWTIKQIDVPSMS</sequence>
<evidence type="ECO:0000313" key="2">
    <source>
        <dbReference type="EMBL" id="CCX05205.1"/>
    </source>
</evidence>
<dbReference type="OrthoDB" id="5086500at2759"/>
<name>U4L583_PYROM</name>
<protein>
    <submittedName>
        <fullName evidence="2">Similar to Pc16g11320 [Penicillium chrysogenum Wisconsin 54-1255] acc. no. XP_002561436</fullName>
    </submittedName>
</protein>